<comment type="similarity">
    <text evidence="1">Belongs to the apolipoprotein L family.</text>
</comment>
<evidence type="ECO:0000313" key="3">
    <source>
        <dbReference type="EMBL" id="OWF50696.1"/>
    </source>
</evidence>
<dbReference type="PANTHER" id="PTHR14096">
    <property type="entry name" value="APOLIPOPROTEIN L"/>
    <property type="match status" value="1"/>
</dbReference>
<organism evidence="3 4">
    <name type="scientific">Mizuhopecten yessoensis</name>
    <name type="common">Japanese scallop</name>
    <name type="synonym">Patinopecten yessoensis</name>
    <dbReference type="NCBI Taxonomy" id="6573"/>
    <lineage>
        <taxon>Eukaryota</taxon>
        <taxon>Metazoa</taxon>
        <taxon>Spiralia</taxon>
        <taxon>Lophotrochozoa</taxon>
        <taxon>Mollusca</taxon>
        <taxon>Bivalvia</taxon>
        <taxon>Autobranchia</taxon>
        <taxon>Pteriomorphia</taxon>
        <taxon>Pectinida</taxon>
        <taxon>Pectinoidea</taxon>
        <taxon>Pectinidae</taxon>
        <taxon>Mizuhopecten</taxon>
    </lineage>
</organism>
<keyword evidence="2" id="KW-0812">Transmembrane</keyword>
<dbReference type="GO" id="GO:0006869">
    <property type="term" value="P:lipid transport"/>
    <property type="evidence" value="ECO:0007669"/>
    <property type="project" value="InterPro"/>
</dbReference>
<sequence>MALSNANANFLREHGLIAELGRPLHDFYFGIISKISGGDARGKTSDIQREPEFNLFFCAFKPEFLNQNQSTLYEPERIRQECLNRSKKHRTGPCRRDLYATAELLQQAIHLFHIREDVLKREIFLPPFCNFTPDNDRIIRILILSEGGKDVFYQLKQINRQENRRRAANTNQCDCNKFHAKLVEPPVPMSAGEPSVDQLIADHWVFSPPTANCSSLYRCLSKAIYGDESLFPLIRNLILKFEQQEDFLPVFQTFITEPRGHESADINTRTKNHFTQLSNGSKNPGTGEVYAASSLFCTDIYIWTENGGKWSVYHPLLLPTRTRHHFLTMAKCDNDEFNLLVPGTVPCNCQLARPPVESLKDERKRLESLAWGITAFKACCKGQRRHGPHAHLQFLASSPNQQDPDARRHTTASHTDYVDELLKLKGRRLDRVSYVGGTFQQCIYEEIYGTDEMVTTTQFPVPSGDPNDEEIRSTANWLKRPIYIFTKNRQNEAHKWKAFLPTPVSNRCRYYVTLYKDPETKRYDRVIPINGCNCSKFPPIEVRIPTEHGGRREIKKVKRHNPMLEYFLDENIEANMLTDENIYPAEDMNPPVNSVRSDIYHVQQRDDMTDRMVDTMDGKTSLFACLSKDIFGNSEKDNFIANLLLKEIRENGKTYSVLYSGSGKANEQADSLGSLQGFGEIDLLAAATFFQTRILVLLVAPDGTSRWKEFTQMRRKRRPQKLPQLQSTCSKGATDTNCVTLLRNAYGEFYRIVPKDNVCNCQMKQIRVPGKTNGSLRDGCTASVGGFGDVATEIPKIWAEKRKEAILKYRSLDFDLGQVYCDIYNLYRIVAFQLGVHEAIIRIFESRRRGTDITTITGSAVSGVGTAILVGGVAFAGATGGGSVAVAGMIVSVLGATSVAGGTLIEGFLSAKDLGNLIKIQNLLKVTSENLVASVKKIKRNIPRIDGVFRDEREILGNVNHDNLDRFGNFQIITGVCILEETCQAVSTVLSRLALRTSTVILGRLLAGFSLVLDGVLIALAARSLNKGSKTETSETLGKNAYQLRALKSILKTYIHKADQ</sequence>
<evidence type="ECO:0000256" key="1">
    <source>
        <dbReference type="ARBA" id="ARBA00010090"/>
    </source>
</evidence>
<protein>
    <submittedName>
        <fullName evidence="3">Uncharacterized protein</fullName>
    </submittedName>
</protein>
<dbReference type="GO" id="GO:0005576">
    <property type="term" value="C:extracellular region"/>
    <property type="evidence" value="ECO:0007669"/>
    <property type="project" value="InterPro"/>
</dbReference>
<dbReference type="AlphaFoldDB" id="A0A210QPM5"/>
<dbReference type="GO" id="GO:0042157">
    <property type="term" value="P:lipoprotein metabolic process"/>
    <property type="evidence" value="ECO:0007669"/>
    <property type="project" value="InterPro"/>
</dbReference>
<comment type="caution">
    <text evidence="3">The sequence shown here is derived from an EMBL/GenBank/DDBJ whole genome shotgun (WGS) entry which is preliminary data.</text>
</comment>
<keyword evidence="2" id="KW-0472">Membrane</keyword>
<accession>A0A210QPM5</accession>
<keyword evidence="4" id="KW-1185">Reference proteome</keyword>
<evidence type="ECO:0000256" key="2">
    <source>
        <dbReference type="SAM" id="Phobius"/>
    </source>
</evidence>
<evidence type="ECO:0000313" key="4">
    <source>
        <dbReference type="Proteomes" id="UP000242188"/>
    </source>
</evidence>
<dbReference type="GO" id="GO:0008289">
    <property type="term" value="F:lipid binding"/>
    <property type="evidence" value="ECO:0007669"/>
    <property type="project" value="InterPro"/>
</dbReference>
<dbReference type="InterPro" id="IPR008405">
    <property type="entry name" value="ApoL"/>
</dbReference>
<keyword evidence="2" id="KW-1133">Transmembrane helix</keyword>
<dbReference type="EMBL" id="NEDP02002502">
    <property type="protein sequence ID" value="OWF50696.1"/>
    <property type="molecule type" value="Genomic_DNA"/>
</dbReference>
<feature type="transmembrane region" description="Helical" evidence="2">
    <location>
        <begin position="1001"/>
        <end position="1022"/>
    </location>
</feature>
<feature type="transmembrane region" description="Helical" evidence="2">
    <location>
        <begin position="884"/>
        <end position="909"/>
    </location>
</feature>
<dbReference type="PANTHER" id="PTHR14096:SF28">
    <property type="entry name" value="APOLIPOPROTEIN L, 1-RELATED"/>
    <property type="match status" value="1"/>
</dbReference>
<gene>
    <name evidence="3" type="ORF">KP79_PYT18192</name>
</gene>
<dbReference type="GO" id="GO:0016020">
    <property type="term" value="C:membrane"/>
    <property type="evidence" value="ECO:0007669"/>
    <property type="project" value="TreeGrafter"/>
</dbReference>
<feature type="transmembrane region" description="Helical" evidence="2">
    <location>
        <begin position="856"/>
        <end position="878"/>
    </location>
</feature>
<name>A0A210QPM5_MIZYE</name>
<dbReference type="Proteomes" id="UP000242188">
    <property type="component" value="Unassembled WGS sequence"/>
</dbReference>
<proteinExistence type="inferred from homology"/>
<dbReference type="OrthoDB" id="6143103at2759"/>
<reference evidence="3 4" key="1">
    <citation type="journal article" date="2017" name="Nat. Ecol. Evol.">
        <title>Scallop genome provides insights into evolution of bilaterian karyotype and development.</title>
        <authorList>
            <person name="Wang S."/>
            <person name="Zhang J."/>
            <person name="Jiao W."/>
            <person name="Li J."/>
            <person name="Xun X."/>
            <person name="Sun Y."/>
            <person name="Guo X."/>
            <person name="Huan P."/>
            <person name="Dong B."/>
            <person name="Zhang L."/>
            <person name="Hu X."/>
            <person name="Sun X."/>
            <person name="Wang J."/>
            <person name="Zhao C."/>
            <person name="Wang Y."/>
            <person name="Wang D."/>
            <person name="Huang X."/>
            <person name="Wang R."/>
            <person name="Lv J."/>
            <person name="Li Y."/>
            <person name="Zhang Z."/>
            <person name="Liu B."/>
            <person name="Lu W."/>
            <person name="Hui Y."/>
            <person name="Liang J."/>
            <person name="Zhou Z."/>
            <person name="Hou R."/>
            <person name="Li X."/>
            <person name="Liu Y."/>
            <person name="Li H."/>
            <person name="Ning X."/>
            <person name="Lin Y."/>
            <person name="Zhao L."/>
            <person name="Xing Q."/>
            <person name="Dou J."/>
            <person name="Li Y."/>
            <person name="Mao J."/>
            <person name="Guo H."/>
            <person name="Dou H."/>
            <person name="Li T."/>
            <person name="Mu C."/>
            <person name="Jiang W."/>
            <person name="Fu Q."/>
            <person name="Fu X."/>
            <person name="Miao Y."/>
            <person name="Liu J."/>
            <person name="Yu Q."/>
            <person name="Li R."/>
            <person name="Liao H."/>
            <person name="Li X."/>
            <person name="Kong Y."/>
            <person name="Jiang Z."/>
            <person name="Chourrout D."/>
            <person name="Li R."/>
            <person name="Bao Z."/>
        </authorList>
    </citation>
    <scope>NUCLEOTIDE SEQUENCE [LARGE SCALE GENOMIC DNA]</scope>
    <source>
        <strain evidence="3 4">PY_sf001</strain>
    </source>
</reference>